<sequence length="72" mass="8201">MKQKQKYRGLFSKLSIFLLSYYFVVSSLLLMVKSGRELVQTVIVVIVLHGFNFTKKVTISNLREEVVVGSSC</sequence>
<comment type="caution">
    <text evidence="1">The sequence shown here is derived from an EMBL/GenBank/DDBJ whole genome shotgun (WGS) entry which is preliminary data.</text>
</comment>
<accession>A0A5C8R5C1</accession>
<evidence type="ECO:0000313" key="1">
    <source>
        <dbReference type="EMBL" id="TVW28262.1"/>
    </source>
</evidence>
<proteinExistence type="predicted"/>
<protein>
    <submittedName>
        <fullName evidence="1">Uncharacterized protein</fullName>
    </submittedName>
</protein>
<organism evidence="1 2">
    <name type="scientific">Streptococcus pneumoniae</name>
    <dbReference type="NCBI Taxonomy" id="1313"/>
    <lineage>
        <taxon>Bacteria</taxon>
        <taxon>Bacillati</taxon>
        <taxon>Bacillota</taxon>
        <taxon>Bacilli</taxon>
        <taxon>Lactobacillales</taxon>
        <taxon>Streptococcaceae</taxon>
        <taxon>Streptococcus</taxon>
    </lineage>
</organism>
<reference evidence="1 2" key="1">
    <citation type="submission" date="2019-07" db="EMBL/GenBank/DDBJ databases">
        <authorList>
            <person name="Mohale T."/>
        </authorList>
    </citation>
    <scope>NUCLEOTIDE SEQUENCE [LARGE SCALE GENOMIC DNA]</scope>
    <source>
        <strain evidence="1 2">NTPn 189</strain>
    </source>
</reference>
<dbReference type="EMBL" id="VMVH01000024">
    <property type="protein sequence ID" value="TVW28262.1"/>
    <property type="molecule type" value="Genomic_DNA"/>
</dbReference>
<dbReference type="AlphaFoldDB" id="A0A5C8R5C1"/>
<evidence type="ECO:0000313" key="2">
    <source>
        <dbReference type="Proteomes" id="UP000318940"/>
    </source>
</evidence>
<gene>
    <name evidence="1" type="ORF">AZK02_02380</name>
</gene>
<name>A0A5C8R5C1_STREE</name>
<dbReference type="Proteomes" id="UP000318940">
    <property type="component" value="Unassembled WGS sequence"/>
</dbReference>